<dbReference type="PANTHER" id="PTHR37549:SF1">
    <property type="entry name" value="LIPOPROTEIN LPRI"/>
    <property type="match status" value="1"/>
</dbReference>
<dbReference type="PANTHER" id="PTHR37549">
    <property type="entry name" value="LIPOPROTEIN LPRI"/>
    <property type="match status" value="1"/>
</dbReference>
<reference evidence="2 3" key="1">
    <citation type="submission" date="2017-07" db="EMBL/GenBank/DDBJ databases">
        <title>Elstera cyanobacteriorum sp. nov., a novel bacterium isolated from cyanobacterial aggregates in a eutrophic lake.</title>
        <authorList>
            <person name="Cai H."/>
        </authorList>
    </citation>
    <scope>NUCLEOTIDE SEQUENCE [LARGE SCALE GENOMIC DNA]</scope>
    <source>
        <strain evidence="2 3">TH019</strain>
    </source>
</reference>
<dbReference type="InterPro" id="IPR052755">
    <property type="entry name" value="Lysozyme_Inhibitor_LprI"/>
</dbReference>
<name>A0A255XPQ9_9PROT</name>
<evidence type="ECO:0000259" key="1">
    <source>
        <dbReference type="Pfam" id="PF07007"/>
    </source>
</evidence>
<protein>
    <recommendedName>
        <fullName evidence="1">Lysozyme inhibitor LprI-like N-terminal domain-containing protein</fullName>
    </recommendedName>
</protein>
<dbReference type="GO" id="GO:0005576">
    <property type="term" value="C:extracellular region"/>
    <property type="evidence" value="ECO:0007669"/>
    <property type="project" value="TreeGrafter"/>
</dbReference>
<comment type="caution">
    <text evidence="2">The sequence shown here is derived from an EMBL/GenBank/DDBJ whole genome shotgun (WGS) entry which is preliminary data.</text>
</comment>
<dbReference type="EMBL" id="NOXS01000032">
    <property type="protein sequence ID" value="OYQ18987.1"/>
    <property type="molecule type" value="Genomic_DNA"/>
</dbReference>
<feature type="domain" description="Lysozyme inhibitor LprI-like N-terminal" evidence="1">
    <location>
        <begin position="21"/>
        <end position="105"/>
    </location>
</feature>
<accession>A0A255XPQ9</accession>
<sequence length="335" mass="37851">MIGFTAFAVQAWAADGPSFDCAKASSLLEKTICARPALAAADRELNTAYSAALHKLPPSGQKILRDSQRDWLKAVQIMCLNRVYPQAGTEGYNFECLIQKYSEQAEYFYQKAIIALPDGKILLRRQKMTARDSDEYNRDPDSQICLGPNLCLGVMTLYAPTFLSSRLAAALPKDDVRDQGLDTPGESGSDFEIVVATPTFISIREQFGRSSPFSSPSSHGEFTYTIDLRRERRLTLDTLFKPEASWRDYVVNTAVEAMPLEDTESCGGRPNWSPRQWYRVLLSEYGWHLTETELVFSYETQPQWPSPCSISLPLSSLKKFMRPDAIELIDWRKNQ</sequence>
<dbReference type="InterPro" id="IPR009739">
    <property type="entry name" value="LprI-like_N"/>
</dbReference>
<evidence type="ECO:0000313" key="2">
    <source>
        <dbReference type="EMBL" id="OYQ18987.1"/>
    </source>
</evidence>
<evidence type="ECO:0000313" key="3">
    <source>
        <dbReference type="Proteomes" id="UP000216361"/>
    </source>
</evidence>
<organism evidence="2 3">
    <name type="scientific">Elstera cyanobacteriorum</name>
    <dbReference type="NCBI Taxonomy" id="2022747"/>
    <lineage>
        <taxon>Bacteria</taxon>
        <taxon>Pseudomonadati</taxon>
        <taxon>Pseudomonadota</taxon>
        <taxon>Alphaproteobacteria</taxon>
        <taxon>Rhodospirillales</taxon>
        <taxon>Rhodospirillaceae</taxon>
        <taxon>Elstera</taxon>
    </lineage>
</organism>
<dbReference type="Pfam" id="PF07007">
    <property type="entry name" value="LprI"/>
    <property type="match status" value="1"/>
</dbReference>
<dbReference type="AlphaFoldDB" id="A0A255XPQ9"/>
<proteinExistence type="predicted"/>
<dbReference type="Proteomes" id="UP000216361">
    <property type="component" value="Unassembled WGS sequence"/>
</dbReference>
<dbReference type="Gene3D" id="1.20.1270.180">
    <property type="match status" value="1"/>
</dbReference>
<gene>
    <name evidence="2" type="ORF">CHR90_09995</name>
</gene>
<keyword evidence="3" id="KW-1185">Reference proteome</keyword>